<dbReference type="Pfam" id="PF08282">
    <property type="entry name" value="Hydrolase_3"/>
    <property type="match status" value="2"/>
</dbReference>
<dbReference type="GO" id="GO:0000287">
    <property type="term" value="F:magnesium ion binding"/>
    <property type="evidence" value="ECO:0007669"/>
    <property type="project" value="TreeGrafter"/>
</dbReference>
<evidence type="ECO:0000313" key="2">
    <source>
        <dbReference type="Proteomes" id="UP000752012"/>
    </source>
</evidence>
<keyword evidence="2" id="KW-1185">Reference proteome</keyword>
<reference evidence="1 2" key="1">
    <citation type="submission" date="2020-03" db="EMBL/GenBank/DDBJ databases">
        <title>Assessment of the enzymatic potential of alkaline-tolerant lipase obtained from Bacillus luteus H11 (technogenic soil) for the bioremediation of saline soils contaminated with petroleum substances.</title>
        <authorList>
            <person name="Kalwasinska A."/>
        </authorList>
    </citation>
    <scope>NUCLEOTIDE SEQUENCE [LARGE SCALE GENOMIC DNA]</scope>
    <source>
        <strain evidence="1 2">H11</strain>
    </source>
</reference>
<evidence type="ECO:0000313" key="1">
    <source>
        <dbReference type="EMBL" id="NJP37262.1"/>
    </source>
</evidence>
<dbReference type="Proteomes" id="UP000752012">
    <property type="component" value="Unassembled WGS sequence"/>
</dbReference>
<dbReference type="PROSITE" id="PS01228">
    <property type="entry name" value="COF_1"/>
    <property type="match status" value="1"/>
</dbReference>
<comment type="caution">
    <text evidence="1">The sequence shown here is derived from an EMBL/GenBank/DDBJ whole genome shotgun (WGS) entry which is preliminary data.</text>
</comment>
<gene>
    <name evidence="1" type="ORF">HCN83_06640</name>
</gene>
<dbReference type="SFLD" id="SFLDG01140">
    <property type="entry name" value="C2.B:_Phosphomannomutase_and_P"/>
    <property type="match status" value="1"/>
</dbReference>
<accession>A0A969PX58</accession>
<dbReference type="Gene3D" id="3.30.1240.10">
    <property type="match status" value="1"/>
</dbReference>
<name>A0A969PX58_9BACI</name>
<dbReference type="Gene3D" id="3.40.50.1000">
    <property type="entry name" value="HAD superfamily/HAD-like"/>
    <property type="match status" value="1"/>
</dbReference>
<sequence length="250" mass="27904">MDDKMTEIKLAVLDMDGTLLNSQDHVTDKTRSAIHEASRKGVDVMIATGRSLPAAQDHAKALGLNEYIITGNGSEIWLFPGPELVDRRPLNTDLVEMMWELKHTYKARHWAASTSKVWKREMPDNIASEEWLKFGYDLDDYQVREAILQELSRYDGLEISNSHPLNIEVNASGVHKANAIEHVLKRKKLDIAQVMACGDSLNDIKMIQRAGAGVAMGNAQDEVKEHADFVTGTNDEDGIVQAFKQYGVIS</sequence>
<dbReference type="PANTHER" id="PTHR10000:SF55">
    <property type="entry name" value="5-AMINO-6-(5-PHOSPHO-D-RIBITYLAMINO)URACIL PHOSPHATASE YCSE"/>
    <property type="match status" value="1"/>
</dbReference>
<protein>
    <submittedName>
        <fullName evidence="1">HAD family phosphatase</fullName>
    </submittedName>
</protein>
<proteinExistence type="predicted"/>
<dbReference type="EMBL" id="JAATHJ010000007">
    <property type="protein sequence ID" value="NJP37262.1"/>
    <property type="molecule type" value="Genomic_DNA"/>
</dbReference>
<dbReference type="CDD" id="cd07516">
    <property type="entry name" value="HAD_Pase"/>
    <property type="match status" value="1"/>
</dbReference>
<dbReference type="NCBIfam" id="TIGR01484">
    <property type="entry name" value="HAD-SF-IIB"/>
    <property type="match status" value="1"/>
</dbReference>
<dbReference type="PROSITE" id="PS01229">
    <property type="entry name" value="COF_2"/>
    <property type="match status" value="1"/>
</dbReference>
<dbReference type="GO" id="GO:0016791">
    <property type="term" value="F:phosphatase activity"/>
    <property type="evidence" value="ECO:0007669"/>
    <property type="project" value="TreeGrafter"/>
</dbReference>
<dbReference type="SUPFAM" id="SSF56784">
    <property type="entry name" value="HAD-like"/>
    <property type="match status" value="1"/>
</dbReference>
<dbReference type="PANTHER" id="PTHR10000">
    <property type="entry name" value="PHOSPHOSERINE PHOSPHATASE"/>
    <property type="match status" value="1"/>
</dbReference>
<dbReference type="GO" id="GO:0005829">
    <property type="term" value="C:cytosol"/>
    <property type="evidence" value="ECO:0007669"/>
    <property type="project" value="TreeGrafter"/>
</dbReference>
<dbReference type="InterPro" id="IPR036412">
    <property type="entry name" value="HAD-like_sf"/>
</dbReference>
<organism evidence="1 2">
    <name type="scientific">Alkalicoccus luteus</name>
    <dbReference type="NCBI Taxonomy" id="1237094"/>
    <lineage>
        <taxon>Bacteria</taxon>
        <taxon>Bacillati</taxon>
        <taxon>Bacillota</taxon>
        <taxon>Bacilli</taxon>
        <taxon>Bacillales</taxon>
        <taxon>Bacillaceae</taxon>
        <taxon>Alkalicoccus</taxon>
    </lineage>
</organism>
<dbReference type="InterPro" id="IPR023214">
    <property type="entry name" value="HAD_sf"/>
</dbReference>
<dbReference type="AlphaFoldDB" id="A0A969PX58"/>
<dbReference type="InterPro" id="IPR006379">
    <property type="entry name" value="HAD-SF_hydro_IIB"/>
</dbReference>
<dbReference type="SFLD" id="SFLDS00003">
    <property type="entry name" value="Haloacid_Dehalogenase"/>
    <property type="match status" value="1"/>
</dbReference>